<evidence type="ECO:0000313" key="1">
    <source>
        <dbReference type="EMBL" id="CAD7229611.1"/>
    </source>
</evidence>
<dbReference type="GO" id="GO:0061617">
    <property type="term" value="C:MICOS complex"/>
    <property type="evidence" value="ECO:0007669"/>
    <property type="project" value="InterPro"/>
</dbReference>
<gene>
    <name evidence="1" type="ORF">CTOB1V02_LOCUS7480</name>
</gene>
<dbReference type="InterPro" id="IPR033182">
    <property type="entry name" value="MIC26/MIC27_animal"/>
</dbReference>
<dbReference type="PANTHER" id="PTHR14564">
    <property type="entry name" value="MICOS COMPLEX SUBUNIT MIC26 / MIC27 FAMILY MEMBER"/>
    <property type="match status" value="1"/>
</dbReference>
<name>A0A7R8WFV5_9CRUS</name>
<dbReference type="AlphaFoldDB" id="A0A7R8WFV5"/>
<accession>A0A7R8WFV5</accession>
<organism evidence="1">
    <name type="scientific">Cyprideis torosa</name>
    <dbReference type="NCBI Taxonomy" id="163714"/>
    <lineage>
        <taxon>Eukaryota</taxon>
        <taxon>Metazoa</taxon>
        <taxon>Ecdysozoa</taxon>
        <taxon>Arthropoda</taxon>
        <taxon>Crustacea</taxon>
        <taxon>Oligostraca</taxon>
        <taxon>Ostracoda</taxon>
        <taxon>Podocopa</taxon>
        <taxon>Podocopida</taxon>
        <taxon>Cytherocopina</taxon>
        <taxon>Cytheroidea</taxon>
        <taxon>Cytherideidae</taxon>
        <taxon>Cyprideis</taxon>
    </lineage>
</organism>
<sequence length="380" mass="43537">MAGEHTPVRRFWQRGWHYEFVTSWTLRNMLRERKSNVLQMILSRSQASCDSQSFCQSVTKAFQESLDKRRSSRTTAVRDWSRGDVRSPDWSDLDQHRIRHWSSQDLQQWHWPKRDLQGCDWSTRDLQQQRDWSSQDLQEERDWWKQNGVPLDRGALTWLRQAVGPPLTLASSDGVNQCPALHSQEHRVDTVCSVKMAPVRVSDLPIYVDQDTASEQRFEYQPSSSPLVSFVQTFRRDTFLPLKREAGDYWKNLSDAGDAGFKQMQHAWEHVQNEENTPARYATYVGGGILGRLLAWNRGRILRVVYTSLGAAVALGTLNPKETRELGTVLQKEAVTFGKTAYNFVQGATPGEVKPSKAVPIVSVANEMDVPKSKESEVKD</sequence>
<dbReference type="OrthoDB" id="5973346at2759"/>
<dbReference type="EMBL" id="OB662171">
    <property type="protein sequence ID" value="CAD7229611.1"/>
    <property type="molecule type" value="Genomic_DNA"/>
</dbReference>
<reference evidence="1" key="1">
    <citation type="submission" date="2020-11" db="EMBL/GenBank/DDBJ databases">
        <authorList>
            <person name="Tran Van P."/>
        </authorList>
    </citation>
    <scope>NUCLEOTIDE SEQUENCE</scope>
</reference>
<proteinExistence type="predicted"/>
<protein>
    <submittedName>
        <fullName evidence="1">Uncharacterized protein</fullName>
    </submittedName>
</protein>
<dbReference type="GO" id="GO:0042407">
    <property type="term" value="P:cristae formation"/>
    <property type="evidence" value="ECO:0007669"/>
    <property type="project" value="InterPro"/>
</dbReference>